<comment type="caution">
    <text evidence="2">The sequence shown here is derived from an EMBL/GenBank/DDBJ whole genome shotgun (WGS) entry which is preliminary data.</text>
</comment>
<dbReference type="GO" id="GO:0006284">
    <property type="term" value="P:base-excision repair"/>
    <property type="evidence" value="ECO:0007669"/>
    <property type="project" value="TreeGrafter"/>
</dbReference>
<accession>A0AAD3DGF9</accession>
<proteinExistence type="predicted"/>
<evidence type="ECO:0000313" key="3">
    <source>
        <dbReference type="Proteomes" id="UP001054857"/>
    </source>
</evidence>
<feature type="compositionally biased region" description="Basic residues" evidence="1">
    <location>
        <begin position="162"/>
        <end position="171"/>
    </location>
</feature>
<reference evidence="2 3" key="1">
    <citation type="journal article" date="2021" name="Sci. Rep.">
        <title>Genome sequencing of the multicellular alga Astrephomene provides insights into convergent evolution of germ-soma differentiation.</title>
        <authorList>
            <person name="Yamashita S."/>
            <person name="Yamamoto K."/>
            <person name="Matsuzaki R."/>
            <person name="Suzuki S."/>
            <person name="Yamaguchi H."/>
            <person name="Hirooka S."/>
            <person name="Minakuchi Y."/>
            <person name="Miyagishima S."/>
            <person name="Kawachi M."/>
            <person name="Toyoda A."/>
            <person name="Nozaki H."/>
        </authorList>
    </citation>
    <scope>NUCLEOTIDE SEQUENCE [LARGE SCALE GENOMIC DNA]</scope>
    <source>
        <strain evidence="2 3">NIES-4017</strain>
    </source>
</reference>
<dbReference type="GO" id="GO:0005634">
    <property type="term" value="C:nucleus"/>
    <property type="evidence" value="ECO:0007669"/>
    <property type="project" value="TreeGrafter"/>
</dbReference>
<feature type="non-terminal residue" evidence="2">
    <location>
        <position position="178"/>
    </location>
</feature>
<dbReference type="Proteomes" id="UP001054857">
    <property type="component" value="Unassembled WGS sequence"/>
</dbReference>
<dbReference type="PANTHER" id="PTHR22993:SF9">
    <property type="entry name" value="FORMAMIDOPYRIMIDINE-DNA GLYCOSYLASE"/>
    <property type="match status" value="1"/>
</dbReference>
<feature type="region of interest" description="Disordered" evidence="1">
    <location>
        <begin position="86"/>
        <end position="178"/>
    </location>
</feature>
<dbReference type="EMBL" id="BMAR01000001">
    <property type="protein sequence ID" value="GFR41350.1"/>
    <property type="molecule type" value="Genomic_DNA"/>
</dbReference>
<feature type="compositionally biased region" description="Basic residues" evidence="1">
    <location>
        <begin position="108"/>
        <end position="119"/>
    </location>
</feature>
<dbReference type="AlphaFoldDB" id="A0AAD3DGF9"/>
<protein>
    <submittedName>
        <fullName evidence="2">Uncharacterized protein</fullName>
    </submittedName>
</protein>
<dbReference type="GO" id="GO:0003906">
    <property type="term" value="F:DNA-(apurinic or apyrimidinic site) endonuclease activity"/>
    <property type="evidence" value="ECO:0007669"/>
    <property type="project" value="TreeGrafter"/>
</dbReference>
<dbReference type="Gene3D" id="1.10.8.50">
    <property type="match status" value="1"/>
</dbReference>
<organism evidence="2 3">
    <name type="scientific">Astrephomene gubernaculifera</name>
    <dbReference type="NCBI Taxonomy" id="47775"/>
    <lineage>
        <taxon>Eukaryota</taxon>
        <taxon>Viridiplantae</taxon>
        <taxon>Chlorophyta</taxon>
        <taxon>core chlorophytes</taxon>
        <taxon>Chlorophyceae</taxon>
        <taxon>CS clade</taxon>
        <taxon>Chlamydomonadales</taxon>
        <taxon>Astrephomenaceae</taxon>
        <taxon>Astrephomene</taxon>
    </lineage>
</organism>
<dbReference type="PANTHER" id="PTHR22993">
    <property type="entry name" value="FORMAMIDOPYRIMIDINE-DNA GLYCOSYLASE"/>
    <property type="match status" value="1"/>
</dbReference>
<name>A0AAD3DGF9_9CHLO</name>
<evidence type="ECO:0000313" key="2">
    <source>
        <dbReference type="EMBL" id="GFR41350.1"/>
    </source>
</evidence>
<gene>
    <name evidence="2" type="ORF">Agub_g1963</name>
</gene>
<dbReference type="GO" id="GO:0019104">
    <property type="term" value="F:DNA N-glycosylase activity"/>
    <property type="evidence" value="ECO:0007669"/>
    <property type="project" value="TreeGrafter"/>
</dbReference>
<evidence type="ECO:0000256" key="1">
    <source>
        <dbReference type="SAM" id="MobiDB-lite"/>
    </source>
</evidence>
<feature type="non-terminal residue" evidence="2">
    <location>
        <position position="1"/>
    </location>
</feature>
<keyword evidence="3" id="KW-1185">Reference proteome</keyword>
<feature type="compositionally biased region" description="Low complexity" evidence="1">
    <location>
        <begin position="87"/>
        <end position="107"/>
    </location>
</feature>
<sequence length="178" mass="18653">QSRLHPEQPVSSLDSAALAALYDSIRSVVRQAVEAEADADRFPKDWLFHHRWTNKRASKSADGHPIEFVTVGSRTSAFVPALQKLKGGTAAAATAGGDAAEGDASGTGHKRGRGATRKGKAAEAKGDEEAGGQKGAETVAGTYSKRSRRQAGGKKVADTAVGKKRGASSRKRQGEEEE</sequence>